<dbReference type="PANTHER" id="PTHR43853">
    <property type="entry name" value="3-KETOACYL-COA THIOLASE, PEROXISOMAL"/>
    <property type="match status" value="1"/>
</dbReference>
<feature type="domain" description="Thiolase N-terminal" evidence="6">
    <location>
        <begin position="6"/>
        <end position="248"/>
    </location>
</feature>
<feature type="domain" description="Thiolase C-terminal" evidence="7">
    <location>
        <begin position="256"/>
        <end position="377"/>
    </location>
</feature>
<evidence type="ECO:0000256" key="3">
    <source>
        <dbReference type="ARBA" id="ARBA00022679"/>
    </source>
</evidence>
<dbReference type="InterPro" id="IPR020617">
    <property type="entry name" value="Thiolase_C"/>
</dbReference>
<dbReference type="NCBIfam" id="TIGR01930">
    <property type="entry name" value="AcCoA-C-Actrans"/>
    <property type="match status" value="1"/>
</dbReference>
<dbReference type="PIRSF" id="PIRSF000429">
    <property type="entry name" value="Ac-CoA_Ac_transf"/>
    <property type="match status" value="1"/>
</dbReference>
<dbReference type="InterPro" id="IPR002155">
    <property type="entry name" value="Thiolase"/>
</dbReference>
<keyword evidence="4 5" id="KW-0012">Acyltransferase</keyword>
<dbReference type="PROSITE" id="PS00098">
    <property type="entry name" value="THIOLASE_1"/>
    <property type="match status" value="1"/>
</dbReference>
<dbReference type="EMBL" id="JBHSDI010000001">
    <property type="protein sequence ID" value="MFC4258022.1"/>
    <property type="molecule type" value="Genomic_DNA"/>
</dbReference>
<evidence type="ECO:0000256" key="1">
    <source>
        <dbReference type="ARBA" id="ARBA00005189"/>
    </source>
</evidence>
<dbReference type="Pfam" id="PF00108">
    <property type="entry name" value="Thiolase_N"/>
    <property type="match status" value="1"/>
</dbReference>
<protein>
    <submittedName>
        <fullName evidence="8">Thiolase family protein</fullName>
    </submittedName>
</protein>
<dbReference type="InterPro" id="IPR020616">
    <property type="entry name" value="Thiolase_N"/>
</dbReference>
<dbReference type="SUPFAM" id="SSF53901">
    <property type="entry name" value="Thiolase-like"/>
    <property type="match status" value="2"/>
</dbReference>
<keyword evidence="3 5" id="KW-0808">Transferase</keyword>
<dbReference type="Pfam" id="PF02803">
    <property type="entry name" value="Thiolase_C"/>
    <property type="match status" value="1"/>
</dbReference>
<dbReference type="Proteomes" id="UP001595798">
    <property type="component" value="Unassembled WGS sequence"/>
</dbReference>
<evidence type="ECO:0000313" key="8">
    <source>
        <dbReference type="EMBL" id="MFC4258022.1"/>
    </source>
</evidence>
<name>A0ABV8QDG4_9GAMM</name>
<evidence type="ECO:0000256" key="4">
    <source>
        <dbReference type="ARBA" id="ARBA00023315"/>
    </source>
</evidence>
<dbReference type="InterPro" id="IPR020613">
    <property type="entry name" value="Thiolase_CS"/>
</dbReference>
<evidence type="ECO:0000313" key="9">
    <source>
        <dbReference type="Proteomes" id="UP001595798"/>
    </source>
</evidence>
<dbReference type="InterPro" id="IPR020615">
    <property type="entry name" value="Thiolase_acyl_enz_int_AS"/>
</dbReference>
<comment type="pathway">
    <text evidence="1">Lipid metabolism.</text>
</comment>
<dbReference type="PROSITE" id="PS00737">
    <property type="entry name" value="THIOLASE_2"/>
    <property type="match status" value="1"/>
</dbReference>
<comment type="caution">
    <text evidence="8">The sequence shown here is derived from an EMBL/GenBank/DDBJ whole genome shotgun (WGS) entry which is preliminary data.</text>
</comment>
<dbReference type="RefSeq" id="WP_379885356.1">
    <property type="nucleotide sequence ID" value="NZ_JBHSDI010000001.1"/>
</dbReference>
<reference evidence="9" key="1">
    <citation type="journal article" date="2019" name="Int. J. Syst. Evol. Microbiol.">
        <title>The Global Catalogue of Microorganisms (GCM) 10K type strain sequencing project: providing services to taxonomists for standard genome sequencing and annotation.</title>
        <authorList>
            <consortium name="The Broad Institute Genomics Platform"/>
            <consortium name="The Broad Institute Genome Sequencing Center for Infectious Disease"/>
            <person name="Wu L."/>
            <person name="Ma J."/>
        </authorList>
    </citation>
    <scope>NUCLEOTIDE SEQUENCE [LARGE SCALE GENOMIC DNA]</scope>
    <source>
        <strain evidence="9">CECT 7297</strain>
    </source>
</reference>
<dbReference type="InterPro" id="IPR050215">
    <property type="entry name" value="Thiolase-like_sf_Thiolase"/>
</dbReference>
<evidence type="ECO:0000256" key="2">
    <source>
        <dbReference type="ARBA" id="ARBA00010982"/>
    </source>
</evidence>
<accession>A0ABV8QDG4</accession>
<evidence type="ECO:0000259" key="7">
    <source>
        <dbReference type="Pfam" id="PF02803"/>
    </source>
</evidence>
<evidence type="ECO:0000259" key="6">
    <source>
        <dbReference type="Pfam" id="PF00108"/>
    </source>
</evidence>
<gene>
    <name evidence="8" type="ORF">ACFOZ5_03125</name>
</gene>
<organism evidence="8 9">
    <name type="scientific">Marinobacter lacisalsi</name>
    <dbReference type="NCBI Taxonomy" id="475979"/>
    <lineage>
        <taxon>Bacteria</taxon>
        <taxon>Pseudomonadati</taxon>
        <taxon>Pseudomonadota</taxon>
        <taxon>Gammaproteobacteria</taxon>
        <taxon>Pseudomonadales</taxon>
        <taxon>Marinobacteraceae</taxon>
        <taxon>Marinobacter</taxon>
    </lineage>
</organism>
<dbReference type="InterPro" id="IPR016039">
    <property type="entry name" value="Thiolase-like"/>
</dbReference>
<evidence type="ECO:0000256" key="5">
    <source>
        <dbReference type="RuleBase" id="RU003557"/>
    </source>
</evidence>
<keyword evidence="9" id="KW-1185">Reference proteome</keyword>
<comment type="similarity">
    <text evidence="2 5">Belongs to the thiolase-like superfamily. Thiolase family.</text>
</comment>
<dbReference type="CDD" id="cd00751">
    <property type="entry name" value="thiolase"/>
    <property type="match status" value="1"/>
</dbReference>
<dbReference type="PANTHER" id="PTHR43853:SF21">
    <property type="entry name" value="STEROID 3-KETOACYL-COA THIOLASE"/>
    <property type="match status" value="1"/>
</dbReference>
<proteinExistence type="inferred from homology"/>
<dbReference type="Gene3D" id="3.40.47.10">
    <property type="match status" value="1"/>
</dbReference>
<sequence>MTMTNIVIAGYARSPFHFARKGELTSLRPDDMAAQVMGGLVHRLDLDPALLEDVIMGCAYPEGEQGNNLARIASFRAGFPETPGAATINRFCGSSMAAIHYAAGQLMLGAGDAFLCAGVESMTRVPMGGFSNSPNPELLEHYPQAYMPMGYTAEEVANRYGVSRRQQEEMAVASHAKANSAREEGRLEGEIVPLITPDGEVRQDGCIRPGTTLEALAGLQPAFEGSVTAGTASPLTDGSAAVLVCREEFAGRHNLPILAWIRSVAVAGCPPEIMGMGPVYATRKVLERSGLSIDHIDLMEINEAFASQAIACLNELGMPHDRVNLDGGALALGHPLGATGARITGKAAALLQRTGGRYAIATQCVGGGQGVATLLERV</sequence>